<dbReference type="EC" id="4.3.1.18" evidence="4"/>
<dbReference type="GO" id="GO:0036088">
    <property type="term" value="P:D-serine catabolic process"/>
    <property type="evidence" value="ECO:0007669"/>
    <property type="project" value="TreeGrafter"/>
</dbReference>
<dbReference type="InterPro" id="IPR050147">
    <property type="entry name" value="Ser/Thr_Dehydratase"/>
</dbReference>
<evidence type="ECO:0000313" key="7">
    <source>
        <dbReference type="Proteomes" id="UP000469385"/>
    </source>
</evidence>
<comment type="cofactor">
    <cofactor evidence="1 4">
        <name>pyridoxal 5'-phosphate</name>
        <dbReference type="ChEBI" id="CHEBI:597326"/>
    </cofactor>
</comment>
<dbReference type="Pfam" id="PF00291">
    <property type="entry name" value="PALP"/>
    <property type="match status" value="1"/>
</dbReference>
<keyword evidence="7" id="KW-1185">Reference proteome</keyword>
<dbReference type="InterPro" id="IPR011780">
    <property type="entry name" value="D_Ser_am_lyase"/>
</dbReference>
<organism evidence="6 7">
    <name type="scientific">Ramlibacter pinisoli</name>
    <dbReference type="NCBI Taxonomy" id="2682844"/>
    <lineage>
        <taxon>Bacteria</taxon>
        <taxon>Pseudomonadati</taxon>
        <taxon>Pseudomonadota</taxon>
        <taxon>Betaproteobacteria</taxon>
        <taxon>Burkholderiales</taxon>
        <taxon>Comamonadaceae</taxon>
        <taxon>Ramlibacter</taxon>
    </lineage>
</organism>
<dbReference type="GO" id="GO:0030170">
    <property type="term" value="F:pyridoxal phosphate binding"/>
    <property type="evidence" value="ECO:0007669"/>
    <property type="project" value="InterPro"/>
</dbReference>
<dbReference type="SUPFAM" id="SSF53686">
    <property type="entry name" value="Tryptophan synthase beta subunit-like PLP-dependent enzymes"/>
    <property type="match status" value="1"/>
</dbReference>
<evidence type="ECO:0000259" key="5">
    <source>
        <dbReference type="Pfam" id="PF00291"/>
    </source>
</evidence>
<keyword evidence="3 4" id="KW-0456">Lyase</keyword>
<dbReference type="InterPro" id="IPR036052">
    <property type="entry name" value="TrpB-like_PALP_sf"/>
</dbReference>
<dbReference type="GO" id="GO:0008721">
    <property type="term" value="F:D-serine ammonia-lyase activity"/>
    <property type="evidence" value="ECO:0007669"/>
    <property type="project" value="UniProtKB-EC"/>
</dbReference>
<evidence type="ECO:0000313" key="6">
    <source>
        <dbReference type="EMBL" id="MVQ30189.1"/>
    </source>
</evidence>
<dbReference type="EMBL" id="WSEL01000003">
    <property type="protein sequence ID" value="MVQ30189.1"/>
    <property type="molecule type" value="Genomic_DNA"/>
</dbReference>
<comment type="similarity">
    <text evidence="4">Belongs to the serine/threonine dehydratase family. DsdA subfamily.</text>
</comment>
<proteinExistence type="inferred from homology"/>
<evidence type="ECO:0000256" key="2">
    <source>
        <dbReference type="ARBA" id="ARBA00022898"/>
    </source>
</evidence>
<dbReference type="InterPro" id="IPR001926">
    <property type="entry name" value="TrpB-like_PALP"/>
</dbReference>
<name>A0A6N8ITB0_9BURK</name>
<reference evidence="6 7" key="1">
    <citation type="submission" date="2019-12" db="EMBL/GenBank/DDBJ databases">
        <authorList>
            <person name="Huq M.A."/>
        </authorList>
    </citation>
    <scope>NUCLEOTIDE SEQUENCE [LARGE SCALE GENOMIC DNA]</scope>
    <source>
        <strain evidence="6 7">MAH-25</strain>
    </source>
</reference>
<dbReference type="NCBIfam" id="NF002823">
    <property type="entry name" value="PRK02991.1"/>
    <property type="match status" value="1"/>
</dbReference>
<dbReference type="RefSeq" id="WP_157398097.1">
    <property type="nucleotide sequence ID" value="NZ_WSEL01000003.1"/>
</dbReference>
<dbReference type="NCBIfam" id="TIGR02035">
    <property type="entry name" value="D_Ser_am_lyase"/>
    <property type="match status" value="1"/>
</dbReference>
<comment type="catalytic activity">
    <reaction evidence="4">
        <text>D-serine = pyruvate + NH4(+)</text>
        <dbReference type="Rhea" id="RHEA:13977"/>
        <dbReference type="ChEBI" id="CHEBI:15361"/>
        <dbReference type="ChEBI" id="CHEBI:28938"/>
        <dbReference type="ChEBI" id="CHEBI:35247"/>
        <dbReference type="EC" id="4.3.1.18"/>
    </reaction>
</comment>
<feature type="modified residue" description="N6-(pyridoxal phosphate)lysine" evidence="4">
    <location>
        <position position="110"/>
    </location>
</feature>
<dbReference type="GO" id="GO:0009097">
    <property type="term" value="P:isoleucine biosynthetic process"/>
    <property type="evidence" value="ECO:0007669"/>
    <property type="project" value="TreeGrafter"/>
</dbReference>
<protein>
    <recommendedName>
        <fullName evidence="4">Probable D-serine dehydratase</fullName>
        <ecNumber evidence="4">4.3.1.18</ecNumber>
    </recommendedName>
    <alternativeName>
        <fullName evidence="4">D-serine deaminase</fullName>
        <shortName evidence="4">DSD</shortName>
    </alternativeName>
</protein>
<dbReference type="PANTHER" id="PTHR48078:SF9">
    <property type="entry name" value="D-SERINE DEHYDRATASE"/>
    <property type="match status" value="1"/>
</dbReference>
<accession>A0A6N8ITB0</accession>
<evidence type="ECO:0000256" key="1">
    <source>
        <dbReference type="ARBA" id="ARBA00001933"/>
    </source>
</evidence>
<dbReference type="HAMAP" id="MF_01030">
    <property type="entry name" value="D_Ser_dehydrat"/>
    <property type="match status" value="1"/>
</dbReference>
<dbReference type="AlphaFoldDB" id="A0A6N8ITB0"/>
<dbReference type="Gene3D" id="3.40.50.1100">
    <property type="match status" value="2"/>
</dbReference>
<dbReference type="GO" id="GO:0016836">
    <property type="term" value="F:hydro-lyase activity"/>
    <property type="evidence" value="ECO:0007669"/>
    <property type="project" value="UniProtKB-UniRule"/>
</dbReference>
<keyword evidence="2 4" id="KW-0663">Pyridoxal phosphate</keyword>
<dbReference type="Proteomes" id="UP000469385">
    <property type="component" value="Unassembled WGS sequence"/>
</dbReference>
<sequence length="442" mass="46445">MPAPSSPPRDAAGALALLRRAQPQLWTSPVRSAQAEAAAGVDPDLTGAAAARFERFRPLVASLFPELAAQGGRIRSALRQAPRLQEALGIEQGQVWIKCDHALPVAGSIKARGGFHEVFELAERIAAGAGTPVHEDASALATPALRALFGEHEIAVGSTGNLGMAIGVMAAALGFRAVVHMSADAKAWKKARLRARGVTVVEHAGDYADAVAAGRRHAAGQPHRHFIDDENSASLFAGYSTAGAELQEQLAQAGVAVDARHPLFVYLPCGVGGAPAGITHGLAGRFGPFVHCVFAEPVQSPCVLLALLTGMDPPVYDYGLSNRTEADGLAVPRASRFAVEAVRHLVAGVCSVRDEDLLRDLFLLETAEGIRVEPSAAAGIGALRALCRTDQARAYLQHHGLADHLHRATHVVWTTGGLLLPEPEYLAFHHRGAELATVADPT</sequence>
<evidence type="ECO:0000256" key="3">
    <source>
        <dbReference type="ARBA" id="ARBA00023239"/>
    </source>
</evidence>
<dbReference type="PANTHER" id="PTHR48078">
    <property type="entry name" value="THREONINE DEHYDRATASE, MITOCHONDRIAL-RELATED"/>
    <property type="match status" value="1"/>
</dbReference>
<evidence type="ECO:0000256" key="4">
    <source>
        <dbReference type="HAMAP-Rule" id="MF_01030"/>
    </source>
</evidence>
<comment type="caution">
    <text evidence="6">The sequence shown here is derived from an EMBL/GenBank/DDBJ whole genome shotgun (WGS) entry which is preliminary data.</text>
</comment>
<gene>
    <name evidence="4" type="primary">dsdA</name>
    <name evidence="6" type="ORF">GON04_12065</name>
</gene>
<feature type="domain" description="Tryptophan synthase beta chain-like PALP" evidence="5">
    <location>
        <begin position="75"/>
        <end position="386"/>
    </location>
</feature>